<keyword evidence="1" id="KW-0472">Membrane</keyword>
<keyword evidence="3" id="KW-1185">Reference proteome</keyword>
<accession>A0A0L6V5L9</accession>
<protein>
    <submittedName>
        <fullName evidence="2">Uncharacterized protein</fullName>
    </submittedName>
</protein>
<keyword evidence="1" id="KW-0812">Transmembrane</keyword>
<gene>
    <name evidence="2" type="ORF">VP01_2508g1</name>
</gene>
<dbReference type="VEuPathDB" id="FungiDB:VP01_2508g1"/>
<reference evidence="2 3" key="1">
    <citation type="submission" date="2015-08" db="EMBL/GenBank/DDBJ databases">
        <title>Next Generation Sequencing and Analysis of the Genome of Puccinia sorghi L Schw, the Causal Agent of Maize Common Rust.</title>
        <authorList>
            <person name="Rochi L."/>
            <person name="Burguener G."/>
            <person name="Darino M."/>
            <person name="Turjanski A."/>
            <person name="Kreff E."/>
            <person name="Dieguez M.J."/>
            <person name="Sacco F."/>
        </authorList>
    </citation>
    <scope>NUCLEOTIDE SEQUENCE [LARGE SCALE GENOMIC DNA]</scope>
    <source>
        <strain evidence="2 3">RO10H11247</strain>
    </source>
</reference>
<comment type="caution">
    <text evidence="2">The sequence shown here is derived from an EMBL/GenBank/DDBJ whole genome shotgun (WGS) entry which is preliminary data.</text>
</comment>
<name>A0A0L6V5L9_9BASI</name>
<sequence>MFQQAILLQETCTHFCKHEATKILCGSTYPTLNTVLPVYLVLIQHLHSVQRVLCDPPQLTEPARNMKIYKIDSYYQDAIKKLVYISLLKRTTTCWSTTSSRYWKPNVKHFCLCSDLTKNHPLNQHPWSHDPAVILSPSYIKHPNVHGVQAKINQYLKEDIEPKGFNANWRKKFPHLPLDCILATSCSPVSIDSGTHLLEGLVPGFQWSLWIVLFYFFFYQTNPTSQTRKMRGNCNHVKIRNYLNYSCCSSFMSAIYKKKVIKIPLLTVSLKHPGILQHHSDDLIKGPCRVLGNRPKEIRYASTTGLRQPALDRPRTGLNCQPLDTRCERSKFRICLRLAVGRTCDVQGHVRVFVDVVVGCRRARKNLHMLARVCEGGISGFTYSYIPRLGAALLESRWGTLPIVNQCSYVVLFHHSSPFRSASESYLVAITLHFPGIYINIYSSLVSLHALRRDSARWRGVFSRDGGRDFRLWAAMLRVETGFLTVSIFIIIIFAVHIYTQPCCCSYFAFLACDCTSDISCCRPHFCLAAYINSSFISLYSGSSSALICFILIPLIPAGPATNTHIYTLWSEPRLNYQETSADRLGTST</sequence>
<organism evidence="2 3">
    <name type="scientific">Puccinia sorghi</name>
    <dbReference type="NCBI Taxonomy" id="27349"/>
    <lineage>
        <taxon>Eukaryota</taxon>
        <taxon>Fungi</taxon>
        <taxon>Dikarya</taxon>
        <taxon>Basidiomycota</taxon>
        <taxon>Pucciniomycotina</taxon>
        <taxon>Pucciniomycetes</taxon>
        <taxon>Pucciniales</taxon>
        <taxon>Pucciniaceae</taxon>
        <taxon>Puccinia</taxon>
    </lineage>
</organism>
<evidence type="ECO:0000313" key="3">
    <source>
        <dbReference type="Proteomes" id="UP000037035"/>
    </source>
</evidence>
<dbReference type="Proteomes" id="UP000037035">
    <property type="component" value="Unassembled WGS sequence"/>
</dbReference>
<proteinExistence type="predicted"/>
<keyword evidence="1" id="KW-1133">Transmembrane helix</keyword>
<dbReference type="AlphaFoldDB" id="A0A0L6V5L9"/>
<evidence type="ECO:0000313" key="2">
    <source>
        <dbReference type="EMBL" id="KNZ56048.1"/>
    </source>
</evidence>
<feature type="transmembrane region" description="Helical" evidence="1">
    <location>
        <begin position="426"/>
        <end position="451"/>
    </location>
</feature>
<evidence type="ECO:0000256" key="1">
    <source>
        <dbReference type="SAM" id="Phobius"/>
    </source>
</evidence>
<dbReference type="EMBL" id="LAVV01007401">
    <property type="protein sequence ID" value="KNZ56048.1"/>
    <property type="molecule type" value="Genomic_DNA"/>
</dbReference>
<feature type="transmembrane region" description="Helical" evidence="1">
    <location>
        <begin position="472"/>
        <end position="499"/>
    </location>
</feature>